<reference evidence="6 7" key="1">
    <citation type="submission" date="2024-09" db="EMBL/GenBank/DDBJ databases">
        <authorList>
            <person name="Sun Q."/>
            <person name="Mori K."/>
        </authorList>
    </citation>
    <scope>NUCLEOTIDE SEQUENCE [LARGE SCALE GENOMIC DNA]</scope>
    <source>
        <strain evidence="6 7">JCM 3307</strain>
    </source>
</reference>
<evidence type="ECO:0000313" key="7">
    <source>
        <dbReference type="Proteomes" id="UP001589608"/>
    </source>
</evidence>
<dbReference type="PROSITE" id="PS50977">
    <property type="entry name" value="HTH_TETR_2"/>
    <property type="match status" value="1"/>
</dbReference>
<comment type="caution">
    <text evidence="6">The sequence shown here is derived from an EMBL/GenBank/DDBJ whole genome shotgun (WGS) entry which is preliminary data.</text>
</comment>
<protein>
    <submittedName>
        <fullName evidence="6">TetR/AcrR family transcriptional regulator</fullName>
    </submittedName>
</protein>
<dbReference type="PANTHER" id="PTHR47506">
    <property type="entry name" value="TRANSCRIPTIONAL REGULATORY PROTEIN"/>
    <property type="match status" value="1"/>
</dbReference>
<proteinExistence type="predicted"/>
<feature type="domain" description="HTH tetR-type" evidence="5">
    <location>
        <begin position="3"/>
        <end position="63"/>
    </location>
</feature>
<accession>A0ABV5M3C3</accession>
<dbReference type="Gene3D" id="1.10.357.10">
    <property type="entry name" value="Tetracycline Repressor, domain 2"/>
    <property type="match status" value="1"/>
</dbReference>
<keyword evidence="2 4" id="KW-0238">DNA-binding</keyword>
<dbReference type="Pfam" id="PF00440">
    <property type="entry name" value="TetR_N"/>
    <property type="match status" value="1"/>
</dbReference>
<dbReference type="SUPFAM" id="SSF46689">
    <property type="entry name" value="Homeodomain-like"/>
    <property type="match status" value="1"/>
</dbReference>
<organism evidence="6 7">
    <name type="scientific">Dactylosporangium vinaceum</name>
    <dbReference type="NCBI Taxonomy" id="53362"/>
    <lineage>
        <taxon>Bacteria</taxon>
        <taxon>Bacillati</taxon>
        <taxon>Actinomycetota</taxon>
        <taxon>Actinomycetes</taxon>
        <taxon>Micromonosporales</taxon>
        <taxon>Micromonosporaceae</taxon>
        <taxon>Dactylosporangium</taxon>
    </lineage>
</organism>
<evidence type="ECO:0000256" key="3">
    <source>
        <dbReference type="ARBA" id="ARBA00023163"/>
    </source>
</evidence>
<dbReference type="InterPro" id="IPR041583">
    <property type="entry name" value="TetR_C_31"/>
</dbReference>
<name>A0ABV5M3C3_9ACTN</name>
<evidence type="ECO:0000256" key="1">
    <source>
        <dbReference type="ARBA" id="ARBA00023015"/>
    </source>
</evidence>
<dbReference type="InterPro" id="IPR009057">
    <property type="entry name" value="Homeodomain-like_sf"/>
</dbReference>
<evidence type="ECO:0000259" key="5">
    <source>
        <dbReference type="PROSITE" id="PS50977"/>
    </source>
</evidence>
<keyword evidence="3" id="KW-0804">Transcription</keyword>
<keyword evidence="1" id="KW-0805">Transcription regulation</keyword>
<evidence type="ECO:0000256" key="2">
    <source>
        <dbReference type="ARBA" id="ARBA00023125"/>
    </source>
</evidence>
<evidence type="ECO:0000256" key="4">
    <source>
        <dbReference type="PROSITE-ProRule" id="PRU00335"/>
    </source>
</evidence>
<dbReference type="PANTHER" id="PTHR47506:SF1">
    <property type="entry name" value="HTH-TYPE TRANSCRIPTIONAL REGULATOR YJDC"/>
    <property type="match status" value="1"/>
</dbReference>
<gene>
    <name evidence="6" type="ORF">ACFFTR_09625</name>
</gene>
<feature type="DNA-binding region" description="H-T-H motif" evidence="4">
    <location>
        <begin position="26"/>
        <end position="45"/>
    </location>
</feature>
<dbReference type="Proteomes" id="UP001589608">
    <property type="component" value="Unassembled WGS sequence"/>
</dbReference>
<sequence length="197" mass="21158">MTLGRREQLLDAAIEVVGTQGMHGLTHRTLDAAAGLPAGSASNHFRTRAALLDAVVERFAERERQNWEALAMRSAPRTPQQLARVLADFAVGATGAHRALTMARYAILVEAGVQPSLRAQLAATGAWVNTWATTWFRIAGSPDPERHAPAIMNHWTGIVLHQLAMPDPAFDPYPQIEAVVSAVVQAAPAMAPAEDTT</sequence>
<keyword evidence="7" id="KW-1185">Reference proteome</keyword>
<dbReference type="Pfam" id="PF17940">
    <property type="entry name" value="TetR_C_31"/>
    <property type="match status" value="1"/>
</dbReference>
<dbReference type="EMBL" id="JBHMCA010000020">
    <property type="protein sequence ID" value="MFB9443342.1"/>
    <property type="molecule type" value="Genomic_DNA"/>
</dbReference>
<dbReference type="RefSeq" id="WP_246656283.1">
    <property type="nucleotide sequence ID" value="NZ_CP061913.1"/>
</dbReference>
<evidence type="ECO:0000313" key="6">
    <source>
        <dbReference type="EMBL" id="MFB9443342.1"/>
    </source>
</evidence>
<dbReference type="InterPro" id="IPR001647">
    <property type="entry name" value="HTH_TetR"/>
</dbReference>